<protein>
    <submittedName>
        <fullName evidence="1">Uncharacterized protein</fullName>
    </submittedName>
</protein>
<dbReference type="OrthoDB" id="2647060at2759"/>
<reference evidence="1" key="1">
    <citation type="journal article" date="2020" name="New Phytol.">
        <title>Comparative genomics reveals dynamic genome evolution in host specialist ectomycorrhizal fungi.</title>
        <authorList>
            <person name="Lofgren L.A."/>
            <person name="Nguyen N.H."/>
            <person name="Vilgalys R."/>
            <person name="Ruytinx J."/>
            <person name="Liao H.L."/>
            <person name="Branco S."/>
            <person name="Kuo A."/>
            <person name="LaButti K."/>
            <person name="Lipzen A."/>
            <person name="Andreopoulos W."/>
            <person name="Pangilinan J."/>
            <person name="Riley R."/>
            <person name="Hundley H."/>
            <person name="Na H."/>
            <person name="Barry K."/>
            <person name="Grigoriev I.V."/>
            <person name="Stajich J.E."/>
            <person name="Kennedy P.G."/>
        </authorList>
    </citation>
    <scope>NUCLEOTIDE SEQUENCE</scope>
    <source>
        <strain evidence="1">S12</strain>
    </source>
</reference>
<dbReference type="AlphaFoldDB" id="A0A9P7DK87"/>
<comment type="caution">
    <text evidence="1">The sequence shown here is derived from an EMBL/GenBank/DDBJ whole genome shotgun (WGS) entry which is preliminary data.</text>
</comment>
<organism evidence="1 2">
    <name type="scientific">Suillus plorans</name>
    <dbReference type="NCBI Taxonomy" id="116603"/>
    <lineage>
        <taxon>Eukaryota</taxon>
        <taxon>Fungi</taxon>
        <taxon>Dikarya</taxon>
        <taxon>Basidiomycota</taxon>
        <taxon>Agaricomycotina</taxon>
        <taxon>Agaricomycetes</taxon>
        <taxon>Agaricomycetidae</taxon>
        <taxon>Boletales</taxon>
        <taxon>Suillineae</taxon>
        <taxon>Suillaceae</taxon>
        <taxon>Suillus</taxon>
    </lineage>
</organism>
<keyword evidence="2" id="KW-1185">Reference proteome</keyword>
<feature type="non-terminal residue" evidence="1">
    <location>
        <position position="1"/>
    </location>
</feature>
<gene>
    <name evidence="1" type="ORF">HD556DRAFT_1233635</name>
</gene>
<accession>A0A9P7DK87</accession>
<proteinExistence type="predicted"/>
<dbReference type="RefSeq" id="XP_041162187.1">
    <property type="nucleotide sequence ID" value="XM_041297610.1"/>
</dbReference>
<dbReference type="EMBL" id="JABBWE010000017">
    <property type="protein sequence ID" value="KAG1796916.1"/>
    <property type="molecule type" value="Genomic_DNA"/>
</dbReference>
<dbReference type="GeneID" id="64591374"/>
<evidence type="ECO:0000313" key="1">
    <source>
        <dbReference type="EMBL" id="KAG1796916.1"/>
    </source>
</evidence>
<name>A0A9P7DK87_9AGAM</name>
<dbReference type="Proteomes" id="UP000719766">
    <property type="component" value="Unassembled WGS sequence"/>
</dbReference>
<evidence type="ECO:0000313" key="2">
    <source>
        <dbReference type="Proteomes" id="UP000719766"/>
    </source>
</evidence>
<sequence length="77" mass="8641">LPQVLVHHGLFPTAPSQPQMAVSIDLLAFYCALFECSCNAINALASTLKSHYSWRGFHMTDTEVRFNSILKLLLKSF</sequence>